<feature type="domain" description="G-protein coupled receptors family 1 profile" evidence="11">
    <location>
        <begin position="72"/>
        <end position="366"/>
    </location>
</feature>
<evidence type="ECO:0000256" key="3">
    <source>
        <dbReference type="ARBA" id="ARBA00022692"/>
    </source>
</evidence>
<feature type="transmembrane region" description="Helical" evidence="10">
    <location>
        <begin position="56"/>
        <end position="81"/>
    </location>
</feature>
<evidence type="ECO:0000313" key="12">
    <source>
        <dbReference type="EMBL" id="WAR24535.1"/>
    </source>
</evidence>
<evidence type="ECO:0000256" key="7">
    <source>
        <dbReference type="ARBA" id="ARBA00023170"/>
    </source>
</evidence>
<dbReference type="InterPro" id="IPR000611">
    <property type="entry name" value="NPY_rcpt"/>
</dbReference>
<comment type="subcellular location">
    <subcellularLocation>
        <location evidence="1">Membrane</location>
        <topology evidence="1">Multi-pass membrane protein</topology>
    </subcellularLocation>
</comment>
<evidence type="ECO:0000256" key="10">
    <source>
        <dbReference type="SAM" id="Phobius"/>
    </source>
</evidence>
<feature type="transmembrane region" description="Helical" evidence="10">
    <location>
        <begin position="163"/>
        <end position="181"/>
    </location>
</feature>
<dbReference type="PRINTS" id="PR01012">
    <property type="entry name" value="NRPEPTIDEYR"/>
</dbReference>
<dbReference type="PROSITE" id="PS00237">
    <property type="entry name" value="G_PROTEIN_RECEP_F1_1"/>
    <property type="match status" value="2"/>
</dbReference>
<evidence type="ECO:0000256" key="6">
    <source>
        <dbReference type="ARBA" id="ARBA00023136"/>
    </source>
</evidence>
<protein>
    <submittedName>
        <fullName evidence="12">OX1R-like protein</fullName>
    </submittedName>
</protein>
<dbReference type="PANTHER" id="PTHR45695:SF15">
    <property type="entry name" value="OPSIN RH2"/>
    <property type="match status" value="1"/>
</dbReference>
<dbReference type="Pfam" id="PF00001">
    <property type="entry name" value="7tm_1"/>
    <property type="match status" value="2"/>
</dbReference>
<gene>
    <name evidence="12" type="ORF">MAR_038204</name>
</gene>
<evidence type="ECO:0000256" key="5">
    <source>
        <dbReference type="ARBA" id="ARBA00023040"/>
    </source>
</evidence>
<dbReference type="Gene3D" id="1.20.1070.10">
    <property type="entry name" value="Rhodopsin 7-helix transmembrane proteins"/>
    <property type="match status" value="2"/>
</dbReference>
<feature type="transmembrane region" description="Helical" evidence="10">
    <location>
        <begin position="307"/>
        <end position="330"/>
    </location>
</feature>
<evidence type="ECO:0000256" key="1">
    <source>
        <dbReference type="ARBA" id="ARBA00004141"/>
    </source>
</evidence>
<dbReference type="PANTHER" id="PTHR45695">
    <property type="entry name" value="LEUCOKININ RECEPTOR-RELATED"/>
    <property type="match status" value="1"/>
</dbReference>
<dbReference type="InterPro" id="IPR000276">
    <property type="entry name" value="GPCR_Rhodpsn"/>
</dbReference>
<dbReference type="Proteomes" id="UP001164746">
    <property type="component" value="Chromosome 13"/>
</dbReference>
<reference evidence="12" key="1">
    <citation type="submission" date="2022-11" db="EMBL/GenBank/DDBJ databases">
        <title>Centuries of genome instability and evolution in soft-shell clam transmissible cancer (bioRxiv).</title>
        <authorList>
            <person name="Hart S.F.M."/>
            <person name="Yonemitsu M.A."/>
            <person name="Giersch R.M."/>
            <person name="Beal B.F."/>
            <person name="Arriagada G."/>
            <person name="Davis B.W."/>
            <person name="Ostrander E.A."/>
            <person name="Goff S.P."/>
            <person name="Metzger M.J."/>
        </authorList>
    </citation>
    <scope>NUCLEOTIDE SEQUENCE</scope>
    <source>
        <strain evidence="12">MELC-2E11</strain>
        <tissue evidence="12">Siphon/mantle</tissue>
    </source>
</reference>
<keyword evidence="6 10" id="KW-0472">Membrane</keyword>
<dbReference type="PRINTS" id="PR00237">
    <property type="entry name" value="GPCRRHODOPSN"/>
</dbReference>
<proteinExistence type="inferred from homology"/>
<feature type="transmembrane region" description="Helical" evidence="10">
    <location>
        <begin position="342"/>
        <end position="361"/>
    </location>
</feature>
<evidence type="ECO:0000256" key="8">
    <source>
        <dbReference type="ARBA" id="ARBA00023224"/>
    </source>
</evidence>
<dbReference type="EMBL" id="CP111024">
    <property type="protein sequence ID" value="WAR24535.1"/>
    <property type="molecule type" value="Genomic_DNA"/>
</dbReference>
<feature type="non-terminal residue" evidence="12">
    <location>
        <position position="1"/>
    </location>
</feature>
<sequence>METSNLTNVISNHSSLNRYSNDNYTDIDASDGIKNISDAQLLKLVKEFINPKVHHWIFLTLFLVVFVVGITGNFLVCYSVWRSRSLKTVTNTFLVNLAVADFLVISICLPVTVVSDVIQSWFLGIIMCKLSVYLQRVSVFVSVLTLTSISVERYMTICSDKRVSVFVSVLTLTFISVERYMAICHPLRHHGSYFKTKPILAAIWIVSLATPSVDFYNMILVHDSEIPESLRPWLTVCGPRDENIEMEFNMFLIVVFFLIPLVIMSYTYVKIAVCLWSSTSRHNTVSQNLQYESAIEYLQVRRRTAKMLIVVVITFGLCYLPIYVLNIVRYTNALDGLRGNRVAVLCMYWTARFLCYFNSAINPVIYNFMS</sequence>
<evidence type="ECO:0000256" key="4">
    <source>
        <dbReference type="ARBA" id="ARBA00022989"/>
    </source>
</evidence>
<keyword evidence="5 9" id="KW-0297">G-protein coupled receptor</keyword>
<dbReference type="SUPFAM" id="SSF81321">
    <property type="entry name" value="Family A G protein-coupled receptor-like"/>
    <property type="match status" value="2"/>
</dbReference>
<evidence type="ECO:0000259" key="11">
    <source>
        <dbReference type="PROSITE" id="PS50262"/>
    </source>
</evidence>
<evidence type="ECO:0000256" key="9">
    <source>
        <dbReference type="RuleBase" id="RU000688"/>
    </source>
</evidence>
<keyword evidence="3 9" id="KW-0812">Transmembrane</keyword>
<keyword evidence="8 9" id="KW-0807">Transducer</keyword>
<dbReference type="PROSITE" id="PS50262">
    <property type="entry name" value="G_PROTEIN_RECEP_F1_2"/>
    <property type="match status" value="1"/>
</dbReference>
<organism evidence="12 13">
    <name type="scientific">Mya arenaria</name>
    <name type="common">Soft-shell clam</name>
    <dbReference type="NCBI Taxonomy" id="6604"/>
    <lineage>
        <taxon>Eukaryota</taxon>
        <taxon>Metazoa</taxon>
        <taxon>Spiralia</taxon>
        <taxon>Lophotrochozoa</taxon>
        <taxon>Mollusca</taxon>
        <taxon>Bivalvia</taxon>
        <taxon>Autobranchia</taxon>
        <taxon>Heteroconchia</taxon>
        <taxon>Euheterodonta</taxon>
        <taxon>Imparidentia</taxon>
        <taxon>Neoheterodontei</taxon>
        <taxon>Myida</taxon>
        <taxon>Myoidea</taxon>
        <taxon>Myidae</taxon>
        <taxon>Mya</taxon>
    </lineage>
</organism>
<dbReference type="InterPro" id="IPR017452">
    <property type="entry name" value="GPCR_Rhodpsn_7TM"/>
</dbReference>
<evidence type="ECO:0000256" key="2">
    <source>
        <dbReference type="ARBA" id="ARBA00010663"/>
    </source>
</evidence>
<comment type="similarity">
    <text evidence="2 9">Belongs to the G-protein coupled receptor 1 family.</text>
</comment>
<feature type="transmembrane region" description="Helical" evidence="10">
    <location>
        <begin position="93"/>
        <end position="113"/>
    </location>
</feature>
<feature type="transmembrane region" description="Helical" evidence="10">
    <location>
        <begin position="133"/>
        <end position="151"/>
    </location>
</feature>
<name>A0ABY7FQP0_MYAAR</name>
<keyword evidence="13" id="KW-1185">Reference proteome</keyword>
<evidence type="ECO:0000313" key="13">
    <source>
        <dbReference type="Proteomes" id="UP001164746"/>
    </source>
</evidence>
<feature type="transmembrane region" description="Helical" evidence="10">
    <location>
        <begin position="250"/>
        <end position="269"/>
    </location>
</feature>
<keyword evidence="4 10" id="KW-1133">Transmembrane helix</keyword>
<accession>A0ABY7FQP0</accession>
<keyword evidence="7 9" id="KW-0675">Receptor</keyword>